<gene>
    <name evidence="2" type="ORF">C5746_00935</name>
    <name evidence="3" type="ORF">C5746_42305</name>
</gene>
<sequence length="118" mass="12098">MSIATPSSTASAYEPEGNTGTATQLVGAAPQVEAPGPEVVAPAPSAASVAAASLPITNPGVDVIAVAEMRRKAMLDALDPGPRPDSAAKPSRRSFLSRVKTFYAQELTHDTQKPENNG</sequence>
<dbReference type="EMBL" id="CP027306">
    <property type="protein sequence ID" value="AXE75789.1"/>
    <property type="molecule type" value="Genomic_DNA"/>
</dbReference>
<protein>
    <submittedName>
        <fullName evidence="3">Uncharacterized protein</fullName>
    </submittedName>
</protein>
<feature type="compositionally biased region" description="Polar residues" evidence="1">
    <location>
        <begin position="1"/>
        <end position="11"/>
    </location>
</feature>
<organism evidence="3 4">
    <name type="scientific">Streptomyces atratus</name>
    <dbReference type="NCBI Taxonomy" id="1893"/>
    <lineage>
        <taxon>Bacteria</taxon>
        <taxon>Bacillati</taxon>
        <taxon>Actinomycetota</taxon>
        <taxon>Actinomycetes</taxon>
        <taxon>Kitasatosporales</taxon>
        <taxon>Streptomycetaceae</taxon>
        <taxon>Streptomyces</taxon>
    </lineage>
</organism>
<dbReference type="EMBL" id="CP027306">
    <property type="protein sequence ID" value="AXE82378.1"/>
    <property type="molecule type" value="Genomic_DNA"/>
</dbReference>
<evidence type="ECO:0000313" key="2">
    <source>
        <dbReference type="EMBL" id="AXE75789.1"/>
    </source>
</evidence>
<proteinExistence type="predicted"/>
<name>A0A2Z5JPZ4_STRAR</name>
<dbReference type="Proteomes" id="UP000252698">
    <property type="component" value="Chromosome"/>
</dbReference>
<feature type="region of interest" description="Disordered" evidence="1">
    <location>
        <begin position="1"/>
        <end position="40"/>
    </location>
</feature>
<feature type="compositionally biased region" description="Low complexity" evidence="1">
    <location>
        <begin position="26"/>
        <end position="40"/>
    </location>
</feature>
<accession>A0A2Z5JPZ4</accession>
<evidence type="ECO:0000256" key="1">
    <source>
        <dbReference type="SAM" id="MobiDB-lite"/>
    </source>
</evidence>
<dbReference type="RefSeq" id="WP_114242459.1">
    <property type="nucleotide sequence ID" value="NZ_CP027306.1"/>
</dbReference>
<dbReference type="AlphaFoldDB" id="A0A2Z5JPZ4"/>
<dbReference type="GeneID" id="95524826"/>
<dbReference type="KEGG" id="sata:C5746_42305"/>
<dbReference type="KEGG" id="sata:C5746_00935"/>
<reference evidence="3 4" key="1">
    <citation type="journal article" date="2018" name="Front. Microbiol.">
        <title>Genome Sequencing of Streptomyces atratus SCSIOZH16 and Activation Production of Nocardamine via Metabolic Engineering.</title>
        <authorList>
            <person name="Li Y."/>
            <person name="Zhang C."/>
            <person name="Liu C."/>
            <person name="Ju J."/>
            <person name="Ma J."/>
        </authorList>
    </citation>
    <scope>NUCLEOTIDE SEQUENCE [LARGE SCALE GENOMIC DNA]</scope>
    <source>
        <strain evidence="3 4">SCSIO_ZH16</strain>
    </source>
</reference>
<evidence type="ECO:0000313" key="3">
    <source>
        <dbReference type="EMBL" id="AXE82378.1"/>
    </source>
</evidence>
<evidence type="ECO:0000313" key="4">
    <source>
        <dbReference type="Proteomes" id="UP000252698"/>
    </source>
</evidence>